<evidence type="ECO:0000313" key="3">
    <source>
        <dbReference type="EMBL" id="RDB18891.1"/>
    </source>
</evidence>
<keyword evidence="2" id="KW-0732">Signal</keyword>
<dbReference type="EMBL" id="LUEZ02000087">
    <property type="protein sequence ID" value="RDB18891.1"/>
    <property type="molecule type" value="Genomic_DNA"/>
</dbReference>
<evidence type="ECO:0000313" key="4">
    <source>
        <dbReference type="Proteomes" id="UP000076154"/>
    </source>
</evidence>
<feature type="region of interest" description="Disordered" evidence="1">
    <location>
        <begin position="67"/>
        <end position="157"/>
    </location>
</feature>
<name>A0A369JA06_HYPMA</name>
<dbReference type="AlphaFoldDB" id="A0A369JA06"/>
<feature type="signal peptide" evidence="2">
    <location>
        <begin position="1"/>
        <end position="20"/>
    </location>
</feature>
<protein>
    <submittedName>
        <fullName evidence="3">Uncharacterized protein</fullName>
    </submittedName>
</protein>
<proteinExistence type="predicted"/>
<gene>
    <name evidence="3" type="ORF">Hypma_014510</name>
</gene>
<comment type="caution">
    <text evidence="3">The sequence shown here is derived from an EMBL/GenBank/DDBJ whole genome shotgun (WGS) entry which is preliminary data.</text>
</comment>
<accession>A0A369JA06</accession>
<dbReference type="Proteomes" id="UP000076154">
    <property type="component" value="Unassembled WGS sequence"/>
</dbReference>
<keyword evidence="4" id="KW-1185">Reference proteome</keyword>
<evidence type="ECO:0000256" key="1">
    <source>
        <dbReference type="SAM" id="MobiDB-lite"/>
    </source>
</evidence>
<feature type="chain" id="PRO_5016925848" evidence="2">
    <location>
        <begin position="21"/>
        <end position="218"/>
    </location>
</feature>
<dbReference type="InParanoid" id="A0A369JA06"/>
<sequence>MRPSSFFAFIALLAAPAALAQSYDDYINERGVSTEQFSAIKARDILDALYAAVERRALAMEEHNDLATRGAQRPQSPQFVPAGVSTPQNVPSHLPRFSPIDFSPIDSPKQKKQGQGSPIDLDKERPKNPPPQNGEMMDFEYTPPPPPPHARASGTNDPMDFQWTNVKVQGCHVADAFGHLLIYPTFTVRKEEEGRNSHSKGGTRRKMMTPANRAFPPR</sequence>
<feature type="region of interest" description="Disordered" evidence="1">
    <location>
        <begin position="192"/>
        <end position="218"/>
    </location>
</feature>
<organism evidence="3 4">
    <name type="scientific">Hypsizygus marmoreus</name>
    <name type="common">White beech mushroom</name>
    <name type="synonym">Agaricus marmoreus</name>
    <dbReference type="NCBI Taxonomy" id="39966"/>
    <lineage>
        <taxon>Eukaryota</taxon>
        <taxon>Fungi</taxon>
        <taxon>Dikarya</taxon>
        <taxon>Basidiomycota</taxon>
        <taxon>Agaricomycotina</taxon>
        <taxon>Agaricomycetes</taxon>
        <taxon>Agaricomycetidae</taxon>
        <taxon>Agaricales</taxon>
        <taxon>Tricholomatineae</taxon>
        <taxon>Lyophyllaceae</taxon>
        <taxon>Hypsizygus</taxon>
    </lineage>
</organism>
<feature type="compositionally biased region" description="Basic residues" evidence="1">
    <location>
        <begin position="197"/>
        <end position="207"/>
    </location>
</feature>
<reference evidence="3" key="1">
    <citation type="submission" date="2018-04" db="EMBL/GenBank/DDBJ databases">
        <title>Whole genome sequencing of Hypsizygus marmoreus.</title>
        <authorList>
            <person name="Choi I.-G."/>
            <person name="Min B."/>
            <person name="Kim J.-G."/>
            <person name="Kim S."/>
            <person name="Oh Y.-L."/>
            <person name="Kong W.-S."/>
            <person name="Park H."/>
            <person name="Jeong J."/>
            <person name="Song E.-S."/>
        </authorList>
    </citation>
    <scope>NUCLEOTIDE SEQUENCE [LARGE SCALE GENOMIC DNA]</scope>
    <source>
        <strain evidence="3">51987-8</strain>
    </source>
</reference>
<evidence type="ECO:0000256" key="2">
    <source>
        <dbReference type="SAM" id="SignalP"/>
    </source>
</evidence>